<dbReference type="EMBL" id="CAKKNE010000003">
    <property type="protein sequence ID" value="CAH0371193.1"/>
    <property type="molecule type" value="Genomic_DNA"/>
</dbReference>
<dbReference type="EMBL" id="HBIW01025734">
    <property type="protein sequence ID" value="CAE0706746.1"/>
    <property type="molecule type" value="Transcribed_RNA"/>
</dbReference>
<sequence length="448" mass="48947">MNFSEQEWKAAQSQMADADPEQLKAQARMMKNMDKNTVRRMNPQFANMSDQELDMMATQMEMMASNPQMMKSAMQMMGGMDHKEATRKVNQARSGMAKPTMAGGYRKGDRVELHSLKGAAEHNGKQGTVVGPQGERVKVLLDDSESKTLALKVTNLTKLETTEEPVALPDATTMRKGMEAMSQADPEQLKAQAAAMRNMDPDTIRKMNPAMANLSDEAIKASADQMEAMAANPEMIKMAQQQLAGMSPEALEEQMRMVSQMSPDQQAKLQNAAKKMAANGDMEQLAKDMAAGKPPDAEAASKMMEALDEDAVQEMVGAMKQNPTMIKEMMKSSPMAANLTEEQLDQQVQALQNIDDETLKKFVGVAKKIHGIFKPFILGYSRLNRLCGGRLLQVLGVAAVALFVRSIARRFSGGEEAPDGLDALKEAAETVVAAAVTEEDEFAVEGEL</sequence>
<dbReference type="Proteomes" id="UP000789595">
    <property type="component" value="Unassembled WGS sequence"/>
</dbReference>
<dbReference type="OrthoDB" id="205047at2759"/>
<gene>
    <name evidence="1" type="ORF">PCAL00307_LOCUS22197</name>
    <name evidence="2" type="ORF">PECAL_3P11230</name>
</gene>
<organism evidence="1">
    <name type="scientific">Pelagomonas calceolata</name>
    <dbReference type="NCBI Taxonomy" id="35677"/>
    <lineage>
        <taxon>Eukaryota</taxon>
        <taxon>Sar</taxon>
        <taxon>Stramenopiles</taxon>
        <taxon>Ochrophyta</taxon>
        <taxon>Pelagophyceae</taxon>
        <taxon>Pelagomonadales</taxon>
        <taxon>Pelagomonadaceae</taxon>
        <taxon>Pelagomonas</taxon>
    </lineage>
</organism>
<name>A0A7S4A833_9STRA</name>
<evidence type="ECO:0000313" key="1">
    <source>
        <dbReference type="EMBL" id="CAE0706746.1"/>
    </source>
</evidence>
<reference evidence="1" key="1">
    <citation type="submission" date="2021-01" db="EMBL/GenBank/DDBJ databases">
        <authorList>
            <person name="Corre E."/>
            <person name="Pelletier E."/>
            <person name="Niang G."/>
            <person name="Scheremetjew M."/>
            <person name="Finn R."/>
            <person name="Kale V."/>
            <person name="Holt S."/>
            <person name="Cochrane G."/>
            <person name="Meng A."/>
            <person name="Brown T."/>
            <person name="Cohen L."/>
        </authorList>
    </citation>
    <scope>NUCLEOTIDE SEQUENCE</scope>
    <source>
        <strain evidence="1">CCMP1756</strain>
    </source>
</reference>
<reference evidence="2" key="2">
    <citation type="submission" date="2021-11" db="EMBL/GenBank/DDBJ databases">
        <authorList>
            <consortium name="Genoscope - CEA"/>
            <person name="William W."/>
        </authorList>
    </citation>
    <scope>NUCLEOTIDE SEQUENCE</scope>
</reference>
<evidence type="ECO:0000313" key="2">
    <source>
        <dbReference type="EMBL" id="CAH0371193.1"/>
    </source>
</evidence>
<keyword evidence="3" id="KW-1185">Reference proteome</keyword>
<evidence type="ECO:0008006" key="4">
    <source>
        <dbReference type="Google" id="ProtNLM"/>
    </source>
</evidence>
<protein>
    <recommendedName>
        <fullName evidence="4">STI1 domain-containing protein</fullName>
    </recommendedName>
</protein>
<accession>A0A7S4A833</accession>
<proteinExistence type="predicted"/>
<dbReference type="AlphaFoldDB" id="A0A7S4A833"/>
<evidence type="ECO:0000313" key="3">
    <source>
        <dbReference type="Proteomes" id="UP000789595"/>
    </source>
</evidence>